<dbReference type="EMBL" id="MU266469">
    <property type="protein sequence ID" value="KAH7922881.1"/>
    <property type="molecule type" value="Genomic_DNA"/>
</dbReference>
<gene>
    <name evidence="1" type="ORF">BV22DRAFT_1037006</name>
</gene>
<keyword evidence="2" id="KW-1185">Reference proteome</keyword>
<protein>
    <submittedName>
        <fullName evidence="1">Uncharacterized protein</fullName>
    </submittedName>
</protein>
<evidence type="ECO:0000313" key="1">
    <source>
        <dbReference type="EMBL" id="KAH7922881.1"/>
    </source>
</evidence>
<evidence type="ECO:0000313" key="2">
    <source>
        <dbReference type="Proteomes" id="UP000790709"/>
    </source>
</evidence>
<comment type="caution">
    <text evidence="1">The sequence shown here is derived from an EMBL/GenBank/DDBJ whole genome shotgun (WGS) entry which is preliminary data.</text>
</comment>
<organism evidence="1 2">
    <name type="scientific">Leucogyrophana mollusca</name>
    <dbReference type="NCBI Taxonomy" id="85980"/>
    <lineage>
        <taxon>Eukaryota</taxon>
        <taxon>Fungi</taxon>
        <taxon>Dikarya</taxon>
        <taxon>Basidiomycota</taxon>
        <taxon>Agaricomycotina</taxon>
        <taxon>Agaricomycetes</taxon>
        <taxon>Agaricomycetidae</taxon>
        <taxon>Boletales</taxon>
        <taxon>Boletales incertae sedis</taxon>
        <taxon>Leucogyrophana</taxon>
    </lineage>
</organism>
<name>A0ACB8BAP9_9AGAM</name>
<reference evidence="1" key="1">
    <citation type="journal article" date="2021" name="New Phytol.">
        <title>Evolutionary innovations through gain and loss of genes in the ectomycorrhizal Boletales.</title>
        <authorList>
            <person name="Wu G."/>
            <person name="Miyauchi S."/>
            <person name="Morin E."/>
            <person name="Kuo A."/>
            <person name="Drula E."/>
            <person name="Varga T."/>
            <person name="Kohler A."/>
            <person name="Feng B."/>
            <person name="Cao Y."/>
            <person name="Lipzen A."/>
            <person name="Daum C."/>
            <person name="Hundley H."/>
            <person name="Pangilinan J."/>
            <person name="Johnson J."/>
            <person name="Barry K."/>
            <person name="LaButti K."/>
            <person name="Ng V."/>
            <person name="Ahrendt S."/>
            <person name="Min B."/>
            <person name="Choi I.G."/>
            <person name="Park H."/>
            <person name="Plett J.M."/>
            <person name="Magnuson J."/>
            <person name="Spatafora J.W."/>
            <person name="Nagy L.G."/>
            <person name="Henrissat B."/>
            <person name="Grigoriev I.V."/>
            <person name="Yang Z.L."/>
            <person name="Xu J."/>
            <person name="Martin F.M."/>
        </authorList>
    </citation>
    <scope>NUCLEOTIDE SEQUENCE</scope>
    <source>
        <strain evidence="1">KUC20120723A-06</strain>
    </source>
</reference>
<dbReference type="Proteomes" id="UP000790709">
    <property type="component" value="Unassembled WGS sequence"/>
</dbReference>
<proteinExistence type="predicted"/>
<accession>A0ACB8BAP9</accession>
<sequence length="194" mass="21547">MFSPKSIEHDGEQGVINRRYPLCSPPANGIQLGDLLTQCPYSLRFSAVCCLNRRNSGVWGSTCRKIILVFTDGACLNNGKDYATAGMGIAIGRGGEDVDQWAIPIDDSIDPRAPRTNQRAELLAAMKGLEKICEVDQGWLAVQHDDRLRRIGRVEEPCNPVCVIVVTDSEYVVKNMNENLPTWKVRPISKGYLR</sequence>